<keyword evidence="1" id="KW-1133">Transmembrane helix</keyword>
<name>A0A068XX73_ECHMU</name>
<dbReference type="Proteomes" id="UP000017246">
    <property type="component" value="Unassembled WGS sequence"/>
</dbReference>
<feature type="transmembrane region" description="Helical" evidence="1">
    <location>
        <begin position="99"/>
        <end position="124"/>
    </location>
</feature>
<organism evidence="2 3">
    <name type="scientific">Echinococcus multilocularis</name>
    <name type="common">Fox tapeworm</name>
    <dbReference type="NCBI Taxonomy" id="6211"/>
    <lineage>
        <taxon>Eukaryota</taxon>
        <taxon>Metazoa</taxon>
        <taxon>Spiralia</taxon>
        <taxon>Lophotrochozoa</taxon>
        <taxon>Platyhelminthes</taxon>
        <taxon>Cestoda</taxon>
        <taxon>Eucestoda</taxon>
        <taxon>Cyclophyllidea</taxon>
        <taxon>Taeniidae</taxon>
        <taxon>Echinococcus</taxon>
    </lineage>
</organism>
<reference evidence="2" key="1">
    <citation type="journal article" date="2013" name="Nature">
        <title>The genomes of four tapeworm species reveal adaptations to parasitism.</title>
        <authorList>
            <person name="Tsai I.J."/>
            <person name="Zarowiecki M."/>
            <person name="Holroyd N."/>
            <person name="Garciarrubio A."/>
            <person name="Sanchez-Flores A."/>
            <person name="Brooks K.L."/>
            <person name="Tracey A."/>
            <person name="Bobes R.J."/>
            <person name="Fragoso G."/>
            <person name="Sciutto E."/>
            <person name="Aslett M."/>
            <person name="Beasley H."/>
            <person name="Bennett H.M."/>
            <person name="Cai J."/>
            <person name="Camicia F."/>
            <person name="Clark R."/>
            <person name="Cucher M."/>
            <person name="De Silva N."/>
            <person name="Day T.A."/>
            <person name="Deplazes P."/>
            <person name="Estrada K."/>
            <person name="Fernandez C."/>
            <person name="Holland P.W."/>
            <person name="Hou J."/>
            <person name="Hu S."/>
            <person name="Huckvale T."/>
            <person name="Hung S.S."/>
            <person name="Kamenetzky L."/>
            <person name="Keane J.A."/>
            <person name="Kiss F."/>
            <person name="Koziol U."/>
            <person name="Lambert O."/>
            <person name="Liu K."/>
            <person name="Luo X."/>
            <person name="Luo Y."/>
            <person name="Macchiaroli N."/>
            <person name="Nichol S."/>
            <person name="Paps J."/>
            <person name="Parkinson J."/>
            <person name="Pouchkina-Stantcheva N."/>
            <person name="Riddiford N."/>
            <person name="Rosenzvit M."/>
            <person name="Salinas G."/>
            <person name="Wasmuth J.D."/>
            <person name="Zamanian M."/>
            <person name="Zheng Y."/>
            <person name="Cai X."/>
            <person name="Soberon X."/>
            <person name="Olson P.D."/>
            <person name="Laclette J.P."/>
            <person name="Brehm K."/>
            <person name="Berriman M."/>
            <person name="Garciarrubio A."/>
            <person name="Bobes R.J."/>
            <person name="Fragoso G."/>
            <person name="Sanchez-Flores A."/>
            <person name="Estrada K."/>
            <person name="Cevallos M.A."/>
            <person name="Morett E."/>
            <person name="Gonzalez V."/>
            <person name="Portillo T."/>
            <person name="Ochoa-Leyva A."/>
            <person name="Jose M.V."/>
            <person name="Sciutto E."/>
            <person name="Landa A."/>
            <person name="Jimenez L."/>
            <person name="Valdes V."/>
            <person name="Carrero J.C."/>
            <person name="Larralde C."/>
            <person name="Morales-Montor J."/>
            <person name="Limon-Lason J."/>
            <person name="Soberon X."/>
            <person name="Laclette J.P."/>
        </authorList>
    </citation>
    <scope>NUCLEOTIDE SEQUENCE [LARGE SCALE GENOMIC DNA]</scope>
</reference>
<keyword evidence="1" id="KW-0812">Transmembrane</keyword>
<evidence type="ECO:0000313" key="3">
    <source>
        <dbReference type="Proteomes" id="UP000017246"/>
    </source>
</evidence>
<protein>
    <submittedName>
        <fullName evidence="2">Uncharacterized protein</fullName>
    </submittedName>
</protein>
<evidence type="ECO:0000256" key="1">
    <source>
        <dbReference type="SAM" id="Phobius"/>
    </source>
</evidence>
<reference evidence="2" key="2">
    <citation type="submission" date="2015-11" db="EMBL/GenBank/DDBJ databases">
        <authorList>
            <person name="Zhang Y."/>
            <person name="Guo Z."/>
        </authorList>
    </citation>
    <scope>NUCLEOTIDE SEQUENCE</scope>
</reference>
<sequence length="172" mass="19928">MMLRVNSIITLQSPLEHKYGLKVDGGDSPHELEWASTTLALFSHLQLPFLLFHLHLRSSLQLYLYLLRQVHIHQTLSIPLLVLTSILLCLKLNHLRLPLLLLLISIPVLVCLHLQGLTLTSIHIHPPLHFFLHRILFSHTQSFIIFKHTHTYAMHVSQHHNHAPTRVFFLSI</sequence>
<feature type="transmembrane region" description="Helical" evidence="1">
    <location>
        <begin position="75"/>
        <end position="93"/>
    </location>
</feature>
<keyword evidence="1" id="KW-0472">Membrane</keyword>
<accession>A0A068XX73</accession>
<keyword evidence="3" id="KW-1185">Reference proteome</keyword>
<dbReference type="EMBL" id="LN901777">
    <property type="protein sequence ID" value="CDS36834.1"/>
    <property type="molecule type" value="Genomic_DNA"/>
</dbReference>
<gene>
    <name evidence="2" type="ORF">EmuJ_000405100</name>
</gene>
<evidence type="ECO:0000313" key="2">
    <source>
        <dbReference type="EMBL" id="CDS36834.1"/>
    </source>
</evidence>
<proteinExistence type="predicted"/>
<dbReference type="AlphaFoldDB" id="A0A068XX73"/>